<comment type="subcellular location">
    <subcellularLocation>
        <location evidence="1">Cell membrane</location>
        <topology evidence="1">Multi-pass membrane protein</topology>
    </subcellularLocation>
    <subcellularLocation>
        <location evidence="9">Membrane</location>
        <topology evidence="9">Multi-pass membrane protein</topology>
    </subcellularLocation>
</comment>
<evidence type="ECO:0000256" key="9">
    <source>
        <dbReference type="RuleBase" id="RU003945"/>
    </source>
</evidence>
<name>B9DWP5_CLOK1</name>
<evidence type="ECO:0000256" key="7">
    <source>
        <dbReference type="ARBA" id="ARBA00023136"/>
    </source>
</evidence>
<dbReference type="InterPro" id="IPR001708">
    <property type="entry name" value="YidC/ALB3/OXA1/COX18"/>
</dbReference>
<dbReference type="InterPro" id="IPR028055">
    <property type="entry name" value="YidC/Oxa/ALB_C"/>
</dbReference>
<keyword evidence="8" id="KW-0143">Chaperone</keyword>
<dbReference type="Pfam" id="PF02096">
    <property type="entry name" value="60KD_IMP"/>
    <property type="match status" value="1"/>
</dbReference>
<proteinExistence type="inferred from homology"/>
<gene>
    <name evidence="13" type="ordered locus">CKR_3087</name>
</gene>
<evidence type="ECO:0000256" key="11">
    <source>
        <dbReference type="SAM" id="Phobius"/>
    </source>
</evidence>
<feature type="transmembrane region" description="Helical" evidence="11">
    <location>
        <begin position="93"/>
        <end position="114"/>
    </location>
</feature>
<feature type="transmembrane region" description="Helical" evidence="11">
    <location>
        <begin position="138"/>
        <end position="160"/>
    </location>
</feature>
<accession>B9DWP5</accession>
<feature type="transmembrane region" description="Helical" evidence="11">
    <location>
        <begin position="172"/>
        <end position="188"/>
    </location>
</feature>
<evidence type="ECO:0000313" key="14">
    <source>
        <dbReference type="Proteomes" id="UP000007969"/>
    </source>
</evidence>
<keyword evidence="4 9" id="KW-0812">Transmembrane</keyword>
<evidence type="ECO:0000256" key="3">
    <source>
        <dbReference type="ARBA" id="ARBA00022475"/>
    </source>
</evidence>
<keyword evidence="7 11" id="KW-0472">Membrane</keyword>
<evidence type="ECO:0000256" key="6">
    <source>
        <dbReference type="ARBA" id="ARBA00022989"/>
    </source>
</evidence>
<protein>
    <recommendedName>
        <fullName evidence="12">Membrane insertase YidC/Oxa/ALB C-terminal domain-containing protein</fullName>
    </recommendedName>
</protein>
<evidence type="ECO:0000259" key="12">
    <source>
        <dbReference type="Pfam" id="PF02096"/>
    </source>
</evidence>
<comment type="similarity">
    <text evidence="9">Belongs to the OXA1/ALB3/YidC family.</text>
</comment>
<dbReference type="Proteomes" id="UP000007969">
    <property type="component" value="Chromosome"/>
</dbReference>
<evidence type="ECO:0000256" key="5">
    <source>
        <dbReference type="ARBA" id="ARBA00022927"/>
    </source>
</evidence>
<dbReference type="PANTHER" id="PTHR12428:SF65">
    <property type="entry name" value="CYTOCHROME C OXIDASE ASSEMBLY PROTEIN COX18, MITOCHONDRIAL"/>
    <property type="match status" value="1"/>
</dbReference>
<feature type="coiled-coil region" evidence="10">
    <location>
        <begin position="62"/>
        <end position="89"/>
    </location>
</feature>
<dbReference type="KEGG" id="ckr:CKR_3087"/>
<keyword evidence="6 11" id="KW-1133">Transmembrane helix</keyword>
<evidence type="ECO:0000256" key="2">
    <source>
        <dbReference type="ARBA" id="ARBA00022448"/>
    </source>
</evidence>
<dbReference type="GO" id="GO:0005886">
    <property type="term" value="C:plasma membrane"/>
    <property type="evidence" value="ECO:0007669"/>
    <property type="project" value="UniProtKB-SubCell"/>
</dbReference>
<evidence type="ECO:0000256" key="10">
    <source>
        <dbReference type="SAM" id="Coils"/>
    </source>
</evidence>
<organism evidence="13 14">
    <name type="scientific">Clostridium kluyveri (strain NBRC 12016)</name>
    <dbReference type="NCBI Taxonomy" id="583346"/>
    <lineage>
        <taxon>Bacteria</taxon>
        <taxon>Bacillati</taxon>
        <taxon>Bacillota</taxon>
        <taxon>Clostridia</taxon>
        <taxon>Eubacteriales</taxon>
        <taxon>Clostridiaceae</taxon>
        <taxon>Clostridium</taxon>
    </lineage>
</organism>
<dbReference type="InterPro" id="IPR047196">
    <property type="entry name" value="YidC_ALB_C"/>
</dbReference>
<dbReference type="HOGENOM" id="CLU_036138_4_2_9"/>
<evidence type="ECO:0000256" key="8">
    <source>
        <dbReference type="ARBA" id="ARBA00023186"/>
    </source>
</evidence>
<evidence type="ECO:0000313" key="13">
    <source>
        <dbReference type="EMBL" id="BAH08138.1"/>
    </source>
</evidence>
<dbReference type="EMBL" id="AP009049">
    <property type="protein sequence ID" value="BAH08138.1"/>
    <property type="molecule type" value="Genomic_DNA"/>
</dbReference>
<evidence type="ECO:0000256" key="1">
    <source>
        <dbReference type="ARBA" id="ARBA00004651"/>
    </source>
</evidence>
<feature type="transmembrane region" description="Helical" evidence="11">
    <location>
        <begin position="7"/>
        <end position="23"/>
    </location>
</feature>
<reference evidence="14" key="1">
    <citation type="submission" date="2005-09" db="EMBL/GenBank/DDBJ databases">
        <title>Complete genome sequence of Clostridium kluyveri and comparative genomics of Clostridia species.</title>
        <authorList>
            <person name="Inui M."/>
            <person name="Nonaka H."/>
            <person name="Shinoda Y."/>
            <person name="Ikenaga Y."/>
            <person name="Abe M."/>
            <person name="Naito K."/>
            <person name="Vertes A.A."/>
            <person name="Yukawa H."/>
        </authorList>
    </citation>
    <scope>NUCLEOTIDE SEQUENCE [LARGE SCALE GENOMIC DNA]</scope>
    <source>
        <strain evidence="14">NBRC 12016</strain>
    </source>
</reference>
<dbReference type="CDD" id="cd20070">
    <property type="entry name" value="5TM_YidC_Alb3"/>
    <property type="match status" value="1"/>
</dbReference>
<sequence length="220" mass="25675">MNKERIYMNIILNVLNTVLGYLFSITGDYGISIILLTLIVRTILLPMSLKQRKSIHHQQVLSKKMEELRIKYKHNKDKLQREMEKYYKQNTKNMFGCLVTLLQLPVISSLFIVFNKMPAQIGTVIVPWIVNMKMPDNYFIIPIIYTLVSLSPNFISYIPFLKIVKEVQVQKINLVVTSIISMLITFKAPITIGIYLITTGVFSLFEEVIYRLYMKNRCLN</sequence>
<dbReference type="AlphaFoldDB" id="B9DWP5"/>
<dbReference type="GO" id="GO:0032977">
    <property type="term" value="F:membrane insertase activity"/>
    <property type="evidence" value="ECO:0007669"/>
    <property type="project" value="InterPro"/>
</dbReference>
<dbReference type="GO" id="GO:0015031">
    <property type="term" value="P:protein transport"/>
    <property type="evidence" value="ECO:0007669"/>
    <property type="project" value="UniProtKB-KW"/>
</dbReference>
<evidence type="ECO:0000256" key="4">
    <source>
        <dbReference type="ARBA" id="ARBA00022692"/>
    </source>
</evidence>
<keyword evidence="5" id="KW-0653">Protein transport</keyword>
<dbReference type="GO" id="GO:0051205">
    <property type="term" value="P:protein insertion into membrane"/>
    <property type="evidence" value="ECO:0007669"/>
    <property type="project" value="TreeGrafter"/>
</dbReference>
<keyword evidence="10" id="KW-0175">Coiled coil</keyword>
<feature type="domain" description="Membrane insertase YidC/Oxa/ALB C-terminal" evidence="12">
    <location>
        <begin position="29"/>
        <end position="210"/>
    </location>
</feature>
<feature type="transmembrane region" description="Helical" evidence="11">
    <location>
        <begin position="29"/>
        <end position="49"/>
    </location>
</feature>
<keyword evidence="2" id="KW-0813">Transport</keyword>
<dbReference type="NCBIfam" id="TIGR03592">
    <property type="entry name" value="yidC_oxa1_cterm"/>
    <property type="match status" value="1"/>
</dbReference>
<dbReference type="PANTHER" id="PTHR12428">
    <property type="entry name" value="OXA1"/>
    <property type="match status" value="1"/>
</dbReference>
<keyword evidence="3" id="KW-1003">Cell membrane</keyword>